<dbReference type="EMBL" id="KQ086034">
    <property type="protein sequence ID" value="KLO10176.1"/>
    <property type="molecule type" value="Genomic_DNA"/>
</dbReference>
<feature type="non-terminal residue" evidence="3">
    <location>
        <position position="1"/>
    </location>
</feature>
<dbReference type="GO" id="GO:0003676">
    <property type="term" value="F:nucleic acid binding"/>
    <property type="evidence" value="ECO:0007669"/>
    <property type="project" value="InterPro"/>
</dbReference>
<dbReference type="SUPFAM" id="SSF53098">
    <property type="entry name" value="Ribonuclease H-like"/>
    <property type="match status" value="1"/>
</dbReference>
<evidence type="ECO:0000313" key="3">
    <source>
        <dbReference type="EMBL" id="KLO10176.1"/>
    </source>
</evidence>
<dbReference type="InterPro" id="IPR012337">
    <property type="entry name" value="RNaseH-like_sf"/>
</dbReference>
<dbReference type="GO" id="GO:0005634">
    <property type="term" value="C:nucleus"/>
    <property type="evidence" value="ECO:0007669"/>
    <property type="project" value="TreeGrafter"/>
</dbReference>
<dbReference type="Proteomes" id="UP000053477">
    <property type="component" value="Unassembled WGS sequence"/>
</dbReference>
<organism evidence="3 4">
    <name type="scientific">Schizopora paradoxa</name>
    <dbReference type="NCBI Taxonomy" id="27342"/>
    <lineage>
        <taxon>Eukaryota</taxon>
        <taxon>Fungi</taxon>
        <taxon>Dikarya</taxon>
        <taxon>Basidiomycota</taxon>
        <taxon>Agaricomycotina</taxon>
        <taxon>Agaricomycetes</taxon>
        <taxon>Hymenochaetales</taxon>
        <taxon>Schizoporaceae</taxon>
        <taxon>Schizopora</taxon>
    </lineage>
</organism>
<evidence type="ECO:0000256" key="1">
    <source>
        <dbReference type="SAM" id="MobiDB-lite"/>
    </source>
</evidence>
<sequence>DPVIVRHGYYRFSDIVHEWHNVLPDPGERFALKAFVSYKAMSDPGHPLRNQEAQTLELFMGTLNSGQARLLFSSGQVEYIRYWLHAMGLTKEPLPLPSSDYLLSTSDLRDVSKAIYKTEKDIKDALKNVDKNNRKLKGADSQLVSLRQKFERVRNYWNEKRGSWLAIDFEEWEMDSNVITEFGWSCIEFIDGKEHQTDGHLIVKEHETYTNFKYIQGNRENYNFGTSEKVKKAEFKERICDTIERLKSAGPLFLVFHDYHGDIKTLQSKDVDAQIEPYSFLLPDAFPQKGVFIIDTRDLFAALEGESMDRRSLERMALFLGISVKFLHNAGNDAYYTLAALKSMASGNQLDSQRKERWPHHDKVVMPGEPGPGLKVSFDPHEENSDHSDTEGV</sequence>
<dbReference type="STRING" id="27342.A0A0H2RZG9"/>
<dbReference type="PANTHER" id="PTHR28083:SF1">
    <property type="entry name" value="GOOD FOR FULL DBP5 ACTIVITY PROTEIN 2"/>
    <property type="match status" value="1"/>
</dbReference>
<dbReference type="InterPro" id="IPR036397">
    <property type="entry name" value="RNaseH_sf"/>
</dbReference>
<protein>
    <recommendedName>
        <fullName evidence="2">Gfd2/YDR514C-like C-terminal domain-containing protein</fullName>
    </recommendedName>
</protein>
<feature type="region of interest" description="Disordered" evidence="1">
    <location>
        <begin position="351"/>
        <end position="393"/>
    </location>
</feature>
<feature type="non-terminal residue" evidence="3">
    <location>
        <position position="393"/>
    </location>
</feature>
<feature type="domain" description="Gfd2/YDR514C-like C-terminal" evidence="2">
    <location>
        <begin position="164"/>
        <end position="344"/>
    </location>
</feature>
<dbReference type="AlphaFoldDB" id="A0A0H2RZG9"/>
<dbReference type="InterPro" id="IPR040151">
    <property type="entry name" value="Gfd2/YDR514C-like"/>
</dbReference>
<dbReference type="Gene3D" id="3.30.420.10">
    <property type="entry name" value="Ribonuclease H-like superfamily/Ribonuclease H"/>
    <property type="match status" value="1"/>
</dbReference>
<evidence type="ECO:0000313" key="4">
    <source>
        <dbReference type="Proteomes" id="UP000053477"/>
    </source>
</evidence>
<feature type="compositionally biased region" description="Basic and acidic residues" evidence="1">
    <location>
        <begin position="352"/>
        <end position="364"/>
    </location>
</feature>
<dbReference type="OrthoDB" id="5953249at2759"/>
<name>A0A0H2RZG9_9AGAM</name>
<evidence type="ECO:0000259" key="2">
    <source>
        <dbReference type="Pfam" id="PF21762"/>
    </source>
</evidence>
<dbReference type="InParanoid" id="A0A0H2RZG9"/>
<gene>
    <name evidence="3" type="ORF">SCHPADRAFT_795168</name>
</gene>
<keyword evidence="4" id="KW-1185">Reference proteome</keyword>
<accession>A0A0H2RZG9</accession>
<dbReference type="Pfam" id="PF21762">
    <property type="entry name" value="DEDDh_C"/>
    <property type="match status" value="1"/>
</dbReference>
<proteinExistence type="predicted"/>
<dbReference type="PANTHER" id="PTHR28083">
    <property type="entry name" value="GOOD FOR FULL DBP5 ACTIVITY PROTEIN 2"/>
    <property type="match status" value="1"/>
</dbReference>
<feature type="compositionally biased region" description="Basic and acidic residues" evidence="1">
    <location>
        <begin position="378"/>
        <end position="393"/>
    </location>
</feature>
<dbReference type="InterPro" id="IPR048519">
    <property type="entry name" value="Gfd2/YDR514C-like_C"/>
</dbReference>
<reference evidence="3 4" key="1">
    <citation type="submission" date="2015-04" db="EMBL/GenBank/DDBJ databases">
        <title>Complete genome sequence of Schizopora paradoxa KUC8140, a cosmopolitan wood degrader in East Asia.</title>
        <authorList>
            <consortium name="DOE Joint Genome Institute"/>
            <person name="Min B."/>
            <person name="Park H."/>
            <person name="Jang Y."/>
            <person name="Kim J.-J."/>
            <person name="Kim K.H."/>
            <person name="Pangilinan J."/>
            <person name="Lipzen A."/>
            <person name="Riley R."/>
            <person name="Grigoriev I.V."/>
            <person name="Spatafora J.W."/>
            <person name="Choi I.-G."/>
        </authorList>
    </citation>
    <scope>NUCLEOTIDE SEQUENCE [LARGE SCALE GENOMIC DNA]</scope>
    <source>
        <strain evidence="3 4">KUC8140</strain>
    </source>
</reference>